<dbReference type="EMBL" id="HBIR01043222">
    <property type="protein sequence ID" value="CAE0576444.1"/>
    <property type="molecule type" value="Transcribed_RNA"/>
</dbReference>
<organism evidence="1">
    <name type="scientific">Emiliania huxleyi</name>
    <name type="common">Coccolithophore</name>
    <name type="synonym">Pontosphaera huxleyi</name>
    <dbReference type="NCBI Taxonomy" id="2903"/>
    <lineage>
        <taxon>Eukaryota</taxon>
        <taxon>Haptista</taxon>
        <taxon>Haptophyta</taxon>
        <taxon>Prymnesiophyceae</taxon>
        <taxon>Isochrysidales</taxon>
        <taxon>Noelaerhabdaceae</taxon>
        <taxon>Emiliania</taxon>
    </lineage>
</organism>
<protein>
    <submittedName>
        <fullName evidence="1">Uncharacterized protein</fullName>
    </submittedName>
</protein>
<gene>
    <name evidence="1" type="ORF">EHUX00137_LOCUS33733</name>
</gene>
<evidence type="ECO:0000313" key="1">
    <source>
        <dbReference type="EMBL" id="CAE0576444.1"/>
    </source>
</evidence>
<reference evidence="1" key="1">
    <citation type="submission" date="2021-01" db="EMBL/GenBank/DDBJ databases">
        <authorList>
            <person name="Corre E."/>
            <person name="Pelletier E."/>
            <person name="Niang G."/>
            <person name="Scheremetjew M."/>
            <person name="Finn R."/>
            <person name="Kale V."/>
            <person name="Holt S."/>
            <person name="Cochrane G."/>
            <person name="Meng A."/>
            <person name="Brown T."/>
            <person name="Cohen L."/>
        </authorList>
    </citation>
    <scope>NUCLEOTIDE SEQUENCE</scope>
    <source>
        <strain evidence="1">379</strain>
    </source>
</reference>
<accession>A0A7S3WTJ2</accession>
<sequence>MLCVQAGWRSVQQRAVERARALVRACVRAACHARASCSADRREAAGAQCGARGLMVLYAVCAGWQSVQQRAEARARARARAGVRARLRGAGSASHSRRVLVQPLMRCQKQSAEPAQGAKRRRCAGEVCCGARVVA</sequence>
<proteinExistence type="predicted"/>
<name>A0A7S3WTJ2_EMIHU</name>
<dbReference type="AlphaFoldDB" id="A0A7S3WTJ2"/>